<reference evidence="2" key="1">
    <citation type="submission" date="2020-06" db="EMBL/GenBank/DDBJ databases">
        <title>Whole Genome Sequence of Bradyrhizobium sp. Strain 66S1MB.</title>
        <authorList>
            <person name="Bromfield E."/>
            <person name="Cloutier S."/>
        </authorList>
    </citation>
    <scope>NUCLEOTIDE SEQUENCE</scope>
    <source>
        <strain evidence="2">66S1MB</strain>
    </source>
</reference>
<dbReference type="InterPro" id="IPR011604">
    <property type="entry name" value="PDDEXK-like_dom_sf"/>
</dbReference>
<dbReference type="PANTHER" id="PTHR46609">
    <property type="entry name" value="EXONUCLEASE, PHAGE-TYPE/RECB, C-TERMINAL DOMAIN-CONTAINING PROTEIN"/>
    <property type="match status" value="1"/>
</dbReference>
<gene>
    <name evidence="2" type="ORF">HU230_19920</name>
</gene>
<sequence>MQIINVEQNSPEWFETRRGIPTASQFKSILAKGEGKTRRSYMLKLAGEIISGEKMESFSNDYTERGHEFEPILRDLYCFETGAQLERVGFIRNGRVGCSPDSLIGPDGGLEIKSQSPHLLIETILKDEFPPEHKAQVQGTLWVTGRQWWDIAVGYKGMPLFRKRAFRDEKYIQSLATEVDRFNAELDAVVAQIRRHGEAVAA</sequence>
<comment type="caution">
    <text evidence="2">The sequence shown here is derived from an EMBL/GenBank/DDBJ whole genome shotgun (WGS) entry which is preliminary data.</text>
</comment>
<dbReference type="InterPro" id="IPR011335">
    <property type="entry name" value="Restrct_endonuc-II-like"/>
</dbReference>
<dbReference type="AlphaFoldDB" id="A0A973WN23"/>
<evidence type="ECO:0000313" key="2">
    <source>
        <dbReference type="EMBL" id="NVL07973.1"/>
    </source>
</evidence>
<name>A0A973WN23_9BRAD</name>
<dbReference type="PANTHER" id="PTHR46609:SF6">
    <property type="entry name" value="EXONUCLEASE, PHAGE-TYPE_RECB, C-TERMINAL DOMAIN-CONTAINING PROTEIN-RELATED"/>
    <property type="match status" value="1"/>
</dbReference>
<dbReference type="CDD" id="cd22343">
    <property type="entry name" value="PDDEXK_lambda_exonuclease-like"/>
    <property type="match status" value="1"/>
</dbReference>
<dbReference type="RefSeq" id="WP_176531569.1">
    <property type="nucleotide sequence ID" value="NZ_CP088022.1"/>
</dbReference>
<dbReference type="SUPFAM" id="SSF52980">
    <property type="entry name" value="Restriction endonuclease-like"/>
    <property type="match status" value="1"/>
</dbReference>
<accession>A0A973WN23</accession>
<organism evidence="2">
    <name type="scientific">Bradyrhizobium quebecense</name>
    <dbReference type="NCBI Taxonomy" id="2748629"/>
    <lineage>
        <taxon>Bacteria</taxon>
        <taxon>Pseudomonadati</taxon>
        <taxon>Pseudomonadota</taxon>
        <taxon>Alphaproteobacteria</taxon>
        <taxon>Hyphomicrobiales</taxon>
        <taxon>Nitrobacteraceae</taxon>
        <taxon>Bradyrhizobium</taxon>
    </lineage>
</organism>
<dbReference type="Gene3D" id="3.90.320.10">
    <property type="match status" value="1"/>
</dbReference>
<protein>
    <submittedName>
        <fullName evidence="2">YqaJ viral recombinase family protein</fullName>
    </submittedName>
</protein>
<proteinExistence type="predicted"/>
<dbReference type="InterPro" id="IPR019080">
    <property type="entry name" value="YqaJ_viral_recombinase"/>
</dbReference>
<dbReference type="EMBL" id="JABWSX010000001">
    <property type="protein sequence ID" value="NVL07973.1"/>
    <property type="molecule type" value="Genomic_DNA"/>
</dbReference>
<feature type="domain" description="YqaJ viral recombinase" evidence="1">
    <location>
        <begin position="12"/>
        <end position="147"/>
    </location>
</feature>
<dbReference type="InterPro" id="IPR051703">
    <property type="entry name" value="NF-kappa-B_Signaling_Reg"/>
</dbReference>
<dbReference type="Pfam" id="PF09588">
    <property type="entry name" value="YqaJ"/>
    <property type="match status" value="1"/>
</dbReference>
<evidence type="ECO:0000259" key="1">
    <source>
        <dbReference type="Pfam" id="PF09588"/>
    </source>
</evidence>